<dbReference type="Pfam" id="PF03710">
    <property type="entry name" value="GlnE"/>
    <property type="match status" value="2"/>
</dbReference>
<dbReference type="SUPFAM" id="SSF81301">
    <property type="entry name" value="Nucleotidyltransferase"/>
    <property type="match status" value="2"/>
</dbReference>
<keyword evidence="6" id="KW-0511">Multifunctional enzyme</keyword>
<dbReference type="FunFam" id="1.20.120.330:FF:000005">
    <property type="entry name" value="Bifunctional glutamine synthetase adenylyltransferase/adenylyl-removing enzyme"/>
    <property type="match status" value="1"/>
</dbReference>
<gene>
    <name evidence="9" type="ORF">LCGC14_0130990</name>
</gene>
<dbReference type="InterPro" id="IPR013546">
    <property type="entry name" value="PII_UdlTrfase/GS_AdlTrfase"/>
</dbReference>
<dbReference type="GO" id="GO:0000820">
    <property type="term" value="P:regulation of glutamine family amino acid metabolic process"/>
    <property type="evidence" value="ECO:0007669"/>
    <property type="project" value="TreeGrafter"/>
</dbReference>
<evidence type="ECO:0000256" key="6">
    <source>
        <dbReference type="ARBA" id="ARBA00023268"/>
    </source>
</evidence>
<reference evidence="9" key="1">
    <citation type="journal article" date="2015" name="Nature">
        <title>Complex archaea that bridge the gap between prokaryotes and eukaryotes.</title>
        <authorList>
            <person name="Spang A."/>
            <person name="Saw J.H."/>
            <person name="Jorgensen S.L."/>
            <person name="Zaremba-Niedzwiedzka K."/>
            <person name="Martijn J."/>
            <person name="Lind A.E."/>
            <person name="van Eijk R."/>
            <person name="Schleper C."/>
            <person name="Guy L."/>
            <person name="Ettema T.J."/>
        </authorList>
    </citation>
    <scope>NUCLEOTIDE SEQUENCE</scope>
</reference>
<feature type="domain" description="Glutamate-ammonia ligase adenylyltransferase repeated" evidence="7">
    <location>
        <begin position="571"/>
        <end position="819"/>
    </location>
</feature>
<dbReference type="GO" id="GO:0005524">
    <property type="term" value="F:ATP binding"/>
    <property type="evidence" value="ECO:0007669"/>
    <property type="project" value="UniProtKB-KW"/>
</dbReference>
<feature type="domain" description="PII-uridylyltransferase/Glutamine-synthetase adenylyltransferase" evidence="8">
    <location>
        <begin position="314"/>
        <end position="451"/>
    </location>
</feature>
<dbReference type="PANTHER" id="PTHR30621:SF0">
    <property type="entry name" value="BIFUNCTIONAL GLUTAMINE SYNTHETASE ADENYLYLTRANSFERASE_ADENYLYL-REMOVING ENZYME"/>
    <property type="match status" value="1"/>
</dbReference>
<keyword evidence="3" id="KW-0547">Nucleotide-binding</keyword>
<organism evidence="9">
    <name type="scientific">marine sediment metagenome</name>
    <dbReference type="NCBI Taxonomy" id="412755"/>
    <lineage>
        <taxon>unclassified sequences</taxon>
        <taxon>metagenomes</taxon>
        <taxon>ecological metagenomes</taxon>
    </lineage>
</organism>
<keyword evidence="1" id="KW-0808">Transferase</keyword>
<evidence type="ECO:0000259" key="7">
    <source>
        <dbReference type="Pfam" id="PF03710"/>
    </source>
</evidence>
<dbReference type="EMBL" id="LAZR01000043">
    <property type="protein sequence ID" value="KKN99987.1"/>
    <property type="molecule type" value="Genomic_DNA"/>
</dbReference>
<dbReference type="CDD" id="cd05401">
    <property type="entry name" value="NT_GlnE_GlnD_like"/>
    <property type="match status" value="2"/>
</dbReference>
<name>A0A0F9VJJ3_9ZZZZ</name>
<evidence type="ECO:0000259" key="8">
    <source>
        <dbReference type="Pfam" id="PF08335"/>
    </source>
</evidence>
<dbReference type="Gene3D" id="1.20.120.330">
    <property type="entry name" value="Nucleotidyltransferases domain 2"/>
    <property type="match status" value="2"/>
</dbReference>
<evidence type="ECO:0000256" key="3">
    <source>
        <dbReference type="ARBA" id="ARBA00022741"/>
    </source>
</evidence>
<evidence type="ECO:0000313" key="9">
    <source>
        <dbReference type="EMBL" id="KKN99987.1"/>
    </source>
</evidence>
<keyword evidence="5" id="KW-0460">Magnesium</keyword>
<evidence type="ECO:0000256" key="1">
    <source>
        <dbReference type="ARBA" id="ARBA00022679"/>
    </source>
</evidence>
<comment type="caution">
    <text evidence="9">The sequence shown here is derived from an EMBL/GenBank/DDBJ whole genome shotgun (WGS) entry which is preliminary data.</text>
</comment>
<evidence type="ECO:0000256" key="2">
    <source>
        <dbReference type="ARBA" id="ARBA00022695"/>
    </source>
</evidence>
<protein>
    <recommendedName>
        <fullName evidence="10">Glutamate-ammonia ligase adenylyltransferase repeated domain-containing protein</fullName>
    </recommendedName>
</protein>
<evidence type="ECO:0000256" key="5">
    <source>
        <dbReference type="ARBA" id="ARBA00022842"/>
    </source>
</evidence>
<accession>A0A0F9VJJ3</accession>
<keyword evidence="2" id="KW-0548">Nucleotidyltransferase</keyword>
<dbReference type="Gene3D" id="1.20.120.1510">
    <property type="match status" value="1"/>
</dbReference>
<dbReference type="HAMAP" id="MF_00802">
    <property type="entry name" value="GlnE"/>
    <property type="match status" value="1"/>
</dbReference>
<evidence type="ECO:0008006" key="10">
    <source>
        <dbReference type="Google" id="ProtNLM"/>
    </source>
</evidence>
<dbReference type="Gene3D" id="3.30.460.10">
    <property type="entry name" value="Beta Polymerase, domain 2"/>
    <property type="match status" value="2"/>
</dbReference>
<feature type="domain" description="PII-uridylyltransferase/Glutamine-synthetase adenylyltransferase" evidence="8">
    <location>
        <begin position="873"/>
        <end position="948"/>
    </location>
</feature>
<dbReference type="PANTHER" id="PTHR30621">
    <property type="entry name" value="GLUTAMINE SYNTHETASE ADENYLYLTRANSFERASE"/>
    <property type="match status" value="1"/>
</dbReference>
<dbReference type="InterPro" id="IPR043519">
    <property type="entry name" value="NT_sf"/>
</dbReference>
<dbReference type="FunFam" id="3.30.460.10:FF:000009">
    <property type="entry name" value="Bifunctional glutamine synthetase adenylyltransferase/adenylyl-removing enzyme"/>
    <property type="match status" value="2"/>
</dbReference>
<dbReference type="SUPFAM" id="SSF81593">
    <property type="entry name" value="Nucleotidyltransferase substrate binding subunit/domain"/>
    <property type="match status" value="2"/>
</dbReference>
<feature type="domain" description="Glutamate-ammonia ligase adenylyltransferase repeated" evidence="7">
    <location>
        <begin position="45"/>
        <end position="292"/>
    </location>
</feature>
<dbReference type="InterPro" id="IPR005190">
    <property type="entry name" value="GlnE_rpt_dom"/>
</dbReference>
<proteinExistence type="inferred from homology"/>
<dbReference type="NCBIfam" id="NF008292">
    <property type="entry name" value="PRK11072.1"/>
    <property type="match status" value="1"/>
</dbReference>
<dbReference type="GO" id="GO:0008882">
    <property type="term" value="F:[glutamate-ammonia-ligase] adenylyltransferase activity"/>
    <property type="evidence" value="ECO:0007669"/>
    <property type="project" value="InterPro"/>
</dbReference>
<dbReference type="GO" id="GO:0005829">
    <property type="term" value="C:cytosol"/>
    <property type="evidence" value="ECO:0007669"/>
    <property type="project" value="TreeGrafter"/>
</dbReference>
<dbReference type="AlphaFoldDB" id="A0A0F9VJJ3"/>
<sequence length="982" mass="110566">MPNSLPLLPDTLRPTLDHHLAQWRAAVDAAGLASRLDELDDKFQQQLPQVLAGSDYVAEQLRRDPLMAWHLLEDERLLRPLVEGEMREMLQHELQELNSEEELAQRLRRFRQAQQVRIIWRDLTRMAALLETTRDLSDMADTCIDEAYQWLYLQSCASLGEPRSAAGERQHMVVLGMGKLGAFELNLSSDIDLIFAYPEPGETHGGRRSLSNQEFFIRVGQKLIKALDAPTVDGFVFRVDMRLRPYGDSGALVFSFDALEQYYQSQGRDWERYAMIKARVVAGDQASGANLQAMLKPFVYRRYLDFAAIDALRSLKQMIQREVQRKGLQDNVKLGSGGIREVEFIGQAFQLIHGGRDRALQQRPILAVLKTLAANDYLPAQAVDELSTAYCFLRDTEHALQAVDDRQTQMLPTDALGQARIAFMLGFADWSAFRERLDFERGTVARHFAGVIADPDEDEAEPIAPHADWIPLWEGTLDEEQALEQLDAAGFHDAPAAWRRLGALQASGRVRAMQRLGRERLDVFMPRLLAMACEQDNTDLALERVLPLIEAVARRSAYLVLLTENPGALRELLVLCAASPWIAEQITRYPVVLDELLNAGRLYRPPEPDELADELRQQLLRIPEDDLEQQMETLRYFKRAHVLRVAASEIAGTLPLMKVSDYLTWIAEAILQQVLKLAWREMVSRHGQPAQADGSRCELDFIVVGYGKVGGIELGHGSDLDLVFVHDGDPQSETDGARPIDGSKFFTRLGQRIIHMLNTQTVSGALYEVDMRLRPSGDSGLLVSSLTSFARYQRDGAWTWEHQALVRARPLVGCPRLVEGFAALRAEVLGSPRDEKALAREVASMRQKMRDNLGTSSTAAGTSADAFTDKRLFDLKQDAGGIVDIEFMVQYAVLAWSCRYPELLRYTDNIRILDELQNAGLIAGEDVLRLQEAYKAYRAAAHRLALQKQPGKVSGDQFHDFRHGVIKLWQQMLSSPEPDPVA</sequence>
<evidence type="ECO:0000256" key="4">
    <source>
        <dbReference type="ARBA" id="ARBA00022840"/>
    </source>
</evidence>
<keyword evidence="4" id="KW-0067">ATP-binding</keyword>
<dbReference type="Pfam" id="PF08335">
    <property type="entry name" value="GlnD_UR_UTase"/>
    <property type="match status" value="2"/>
</dbReference>
<dbReference type="InterPro" id="IPR023057">
    <property type="entry name" value="GlnE"/>
</dbReference>